<reference evidence="1" key="2">
    <citation type="submission" date="2021-04" db="EMBL/GenBank/DDBJ databases">
        <title>Genome-wide patterns of bracovirus chromosomal integration into multiple host tissues during parasitism.</title>
        <authorList>
            <person name="Chebbi M.A.C."/>
        </authorList>
    </citation>
    <scope>NUCLEOTIDE SEQUENCE</scope>
    <source>
        <tissue evidence="1">Whole body</tissue>
    </source>
</reference>
<keyword evidence="2" id="KW-1185">Reference proteome</keyword>
<organism evidence="1 2">
    <name type="scientific">Cotesia typhae</name>
    <dbReference type="NCBI Taxonomy" id="2053667"/>
    <lineage>
        <taxon>Eukaryota</taxon>
        <taxon>Metazoa</taxon>
        <taxon>Ecdysozoa</taxon>
        <taxon>Arthropoda</taxon>
        <taxon>Hexapoda</taxon>
        <taxon>Insecta</taxon>
        <taxon>Pterygota</taxon>
        <taxon>Neoptera</taxon>
        <taxon>Endopterygota</taxon>
        <taxon>Hymenoptera</taxon>
        <taxon>Apocrita</taxon>
        <taxon>Ichneumonoidea</taxon>
        <taxon>Braconidae</taxon>
        <taxon>Microgastrinae</taxon>
        <taxon>Cotesia</taxon>
    </lineage>
</organism>
<gene>
    <name evidence="1" type="ORF">G9C98_003285</name>
</gene>
<comment type="caution">
    <text evidence="1">The sequence shown here is derived from an EMBL/GenBank/DDBJ whole genome shotgun (WGS) entry which is preliminary data.</text>
</comment>
<sequence>MIIEIGPQHPEAQHIAVSHHGLRLIKRSSNGELVILETLPLEDIVSVGSARANVCTLTISSGVRLPLHTTRAPQLAEMISNFIRVEEIKKAIREGKAFKYSMHAQREFSKIDQGRSTGLTVECIFYKPTESIFTHGKARTCRKTGNEWLSHNKP</sequence>
<proteinExistence type="predicted"/>
<dbReference type="AlphaFoldDB" id="A0A8J5R5A2"/>
<reference evidence="1" key="1">
    <citation type="submission" date="2020-03" db="EMBL/GenBank/DDBJ databases">
        <authorList>
            <person name="Chebbi M.A."/>
            <person name="Drezen J.M."/>
        </authorList>
    </citation>
    <scope>NUCLEOTIDE SEQUENCE</scope>
    <source>
        <tissue evidence="1">Whole body</tissue>
    </source>
</reference>
<accession>A0A8J5R5A2</accession>
<evidence type="ECO:0000313" key="1">
    <source>
        <dbReference type="EMBL" id="KAG8038978.1"/>
    </source>
</evidence>
<protein>
    <submittedName>
        <fullName evidence="1">Uncharacterized protein</fullName>
    </submittedName>
</protein>
<dbReference type="Proteomes" id="UP000729913">
    <property type="component" value="Unassembled WGS sequence"/>
</dbReference>
<dbReference type="EMBL" id="JAAOIC020000039">
    <property type="protein sequence ID" value="KAG8038978.1"/>
    <property type="molecule type" value="Genomic_DNA"/>
</dbReference>
<evidence type="ECO:0000313" key="2">
    <source>
        <dbReference type="Proteomes" id="UP000729913"/>
    </source>
</evidence>
<name>A0A8J5R5A2_9HYME</name>